<gene>
    <name evidence="1" type="ORF">AWW68_17025</name>
</gene>
<dbReference type="RefSeq" id="WP_068224522.1">
    <property type="nucleotide sequence ID" value="NZ_CP139724.1"/>
</dbReference>
<dbReference type="Proteomes" id="UP000075606">
    <property type="component" value="Unassembled WGS sequence"/>
</dbReference>
<organism evidence="1 2">
    <name type="scientific">Roseivirga spongicola</name>
    <dbReference type="NCBI Taxonomy" id="333140"/>
    <lineage>
        <taxon>Bacteria</taxon>
        <taxon>Pseudomonadati</taxon>
        <taxon>Bacteroidota</taxon>
        <taxon>Cytophagia</taxon>
        <taxon>Cytophagales</taxon>
        <taxon>Roseivirgaceae</taxon>
        <taxon>Roseivirga</taxon>
    </lineage>
</organism>
<dbReference type="EMBL" id="LRPC01000029">
    <property type="protein sequence ID" value="KYG72606.1"/>
    <property type="molecule type" value="Genomic_DNA"/>
</dbReference>
<accession>A0A150X1N8</accession>
<proteinExistence type="predicted"/>
<reference evidence="1 2" key="1">
    <citation type="submission" date="2016-01" db="EMBL/GenBank/DDBJ databases">
        <title>Genome sequencing of Roseivirga spongicola UST030701-084.</title>
        <authorList>
            <person name="Selvaratnam C."/>
            <person name="Thevarajoo S."/>
            <person name="Goh K.M."/>
            <person name="Ee R."/>
            <person name="Chan K.-G."/>
            <person name="Chong C.S."/>
        </authorList>
    </citation>
    <scope>NUCLEOTIDE SEQUENCE [LARGE SCALE GENOMIC DNA]</scope>
    <source>
        <strain evidence="1 2">UST030701-084</strain>
    </source>
</reference>
<dbReference type="AlphaFoldDB" id="A0A150X1N8"/>
<dbReference type="STRING" id="333140.AWW68_17025"/>
<name>A0A150X1N8_9BACT</name>
<protein>
    <submittedName>
        <fullName evidence="1">Uncharacterized protein</fullName>
    </submittedName>
</protein>
<sequence>MKEIIENRKSVFKAELNNDLISDTVIIRKNLLHGNPIIYHDDEDKYFFLKQKVANFFNVSTTKVVMVGSAKLGFSIAPKKIWNDFNEESDIDIVVISETIFDEYWQELLNFNINVKARSEQEDKNYREFLEYFLKGWIRPDLFPFNYPKKNEWFEFFKGISYGKYGNYKIAGAIFRNEYFFEQYHSRNISRLRLENYE</sequence>
<evidence type="ECO:0000313" key="2">
    <source>
        <dbReference type="Proteomes" id="UP000075606"/>
    </source>
</evidence>
<keyword evidence="2" id="KW-1185">Reference proteome</keyword>
<comment type="caution">
    <text evidence="1">The sequence shown here is derived from an EMBL/GenBank/DDBJ whole genome shotgun (WGS) entry which is preliminary data.</text>
</comment>
<evidence type="ECO:0000313" key="1">
    <source>
        <dbReference type="EMBL" id="KYG72606.1"/>
    </source>
</evidence>
<dbReference type="OrthoDB" id="7058235at2"/>